<evidence type="ECO:0000313" key="11">
    <source>
        <dbReference type="Proteomes" id="UP000031532"/>
    </source>
</evidence>
<feature type="transmembrane region" description="Helical" evidence="8">
    <location>
        <begin position="69"/>
        <end position="88"/>
    </location>
</feature>
<feature type="domain" description="Glycosyltransferase RgtA/B/C/D-like" evidence="9">
    <location>
        <begin position="47"/>
        <end position="220"/>
    </location>
</feature>
<dbReference type="AlphaFoldDB" id="A0A9X5I5N9"/>
<evidence type="ECO:0000259" key="9">
    <source>
        <dbReference type="Pfam" id="PF13231"/>
    </source>
</evidence>
<feature type="transmembrane region" description="Helical" evidence="8">
    <location>
        <begin position="199"/>
        <end position="220"/>
    </location>
</feature>
<evidence type="ECO:0000256" key="1">
    <source>
        <dbReference type="ARBA" id="ARBA00004651"/>
    </source>
</evidence>
<organism evidence="10 11">
    <name type="scientific">Scytonema millei VB511283</name>
    <dbReference type="NCBI Taxonomy" id="1245923"/>
    <lineage>
        <taxon>Bacteria</taxon>
        <taxon>Bacillati</taxon>
        <taxon>Cyanobacteriota</taxon>
        <taxon>Cyanophyceae</taxon>
        <taxon>Nostocales</taxon>
        <taxon>Scytonemataceae</taxon>
        <taxon>Scytonema</taxon>
    </lineage>
</organism>
<accession>A0A9X5I5N9</accession>
<comment type="caution">
    <text evidence="10">The sequence shown here is derived from an EMBL/GenBank/DDBJ whole genome shotgun (WGS) entry which is preliminary data.</text>
</comment>
<keyword evidence="4" id="KW-0808">Transferase</keyword>
<dbReference type="RefSeq" id="WP_039717127.1">
    <property type="nucleotide sequence ID" value="NZ_JTJC03000004.1"/>
</dbReference>
<dbReference type="Pfam" id="PF13231">
    <property type="entry name" value="PMT_2"/>
    <property type="match status" value="1"/>
</dbReference>
<dbReference type="EMBL" id="JTJC03000004">
    <property type="protein sequence ID" value="NHC36181.1"/>
    <property type="molecule type" value="Genomic_DNA"/>
</dbReference>
<evidence type="ECO:0000256" key="4">
    <source>
        <dbReference type="ARBA" id="ARBA00022679"/>
    </source>
</evidence>
<reference evidence="10 11" key="1">
    <citation type="journal article" date="2015" name="Genome Announc.">
        <title>Draft Genome Sequence of the Terrestrial Cyanobacterium Scytonema millei VB511283, Isolated from Eastern India.</title>
        <authorList>
            <person name="Sen D."/>
            <person name="Chandrababunaidu M.M."/>
            <person name="Singh D."/>
            <person name="Sanghi N."/>
            <person name="Ghorai A."/>
            <person name="Mishra G.P."/>
            <person name="Madduluri M."/>
            <person name="Adhikary S.P."/>
            <person name="Tripathy S."/>
        </authorList>
    </citation>
    <scope>NUCLEOTIDE SEQUENCE [LARGE SCALE GENOMIC DNA]</scope>
    <source>
        <strain evidence="10 11">VB511283</strain>
    </source>
</reference>
<keyword evidence="2" id="KW-1003">Cell membrane</keyword>
<dbReference type="OrthoDB" id="9811222at2"/>
<dbReference type="InterPro" id="IPR050297">
    <property type="entry name" value="LipidA_mod_glycosyltrf_83"/>
</dbReference>
<evidence type="ECO:0000313" key="10">
    <source>
        <dbReference type="EMBL" id="NHC36181.1"/>
    </source>
</evidence>
<name>A0A9X5I5N9_9CYAN</name>
<evidence type="ECO:0000256" key="3">
    <source>
        <dbReference type="ARBA" id="ARBA00022676"/>
    </source>
</evidence>
<comment type="subcellular location">
    <subcellularLocation>
        <location evidence="1">Cell membrane</location>
        <topology evidence="1">Multi-pass membrane protein</topology>
    </subcellularLocation>
</comment>
<feature type="transmembrane region" description="Helical" evidence="8">
    <location>
        <begin position="100"/>
        <end position="119"/>
    </location>
</feature>
<feature type="transmembrane region" description="Helical" evidence="8">
    <location>
        <begin position="335"/>
        <end position="353"/>
    </location>
</feature>
<sequence>MTNDQKVAALLIGGLIFRIIIAILLYPGFDEAYYFLYTLNLDLSYFDHPPLVALLTGFGCWLTGEVSQFTIRLGTLILHTGSLFLLYLSGARLFSPSAGIFALAIATLVPIFQIGFGVLTLPDSPLIFFWTASLYCASWEFFPKKQEKERPKRYQPSYRLAILSLLVGLACLGKYHGFLLGLGLVGFCLTRSRYRSALYSPWTLLGLSLFCLAISPVLIWNSQHEWVSFRFQSRRGIPSGGYNFLDLFVTFLSGIGYLFPTLGLPLWWVSLKTFFRNLTARLSRSQFKGMGNREQGTVTGSDREILILWVSLPLIFGFTWLGGYKQILPTWATPGFWGATLLLGQAATAWKIAHPRWVRRWLWGTGITLSSLLLFALLHVTTGTLQKPSQYALFGGFVPPEDDPSIQIFDVQQLRQGFATSPVLRSALQNSSFVFTNRYYLAGQIGMALAPLASTPITTFDRDLRGFAFWSKPDEWIGKDALYVTNNLFVQDQKFLDRYNLYFQSIEKIGTVPIKRGGATIDTFHIYQAKNLLKPYPRPYGNK</sequence>
<keyword evidence="6 8" id="KW-1133">Transmembrane helix</keyword>
<feature type="transmembrane region" description="Helical" evidence="8">
    <location>
        <begin position="7"/>
        <end position="29"/>
    </location>
</feature>
<dbReference type="GO" id="GO:0009103">
    <property type="term" value="P:lipopolysaccharide biosynthetic process"/>
    <property type="evidence" value="ECO:0007669"/>
    <property type="project" value="UniProtKB-ARBA"/>
</dbReference>
<keyword evidence="11" id="KW-1185">Reference proteome</keyword>
<evidence type="ECO:0000256" key="7">
    <source>
        <dbReference type="ARBA" id="ARBA00023136"/>
    </source>
</evidence>
<evidence type="ECO:0000256" key="6">
    <source>
        <dbReference type="ARBA" id="ARBA00022989"/>
    </source>
</evidence>
<feature type="transmembrane region" description="Helical" evidence="8">
    <location>
        <begin position="360"/>
        <end position="380"/>
    </location>
</feature>
<proteinExistence type="predicted"/>
<keyword evidence="7 8" id="KW-0472">Membrane</keyword>
<evidence type="ECO:0000256" key="5">
    <source>
        <dbReference type="ARBA" id="ARBA00022692"/>
    </source>
</evidence>
<dbReference type="GO" id="GO:0005886">
    <property type="term" value="C:plasma membrane"/>
    <property type="evidence" value="ECO:0007669"/>
    <property type="project" value="UniProtKB-SubCell"/>
</dbReference>
<protein>
    <submittedName>
        <fullName evidence="10">Glycosyltransferase family 39 protein</fullName>
    </submittedName>
</protein>
<keyword evidence="5 8" id="KW-0812">Transmembrane</keyword>
<dbReference type="Proteomes" id="UP000031532">
    <property type="component" value="Unassembled WGS sequence"/>
</dbReference>
<dbReference type="PANTHER" id="PTHR33908:SF11">
    <property type="entry name" value="MEMBRANE PROTEIN"/>
    <property type="match status" value="1"/>
</dbReference>
<feature type="transmembrane region" description="Helical" evidence="8">
    <location>
        <begin position="162"/>
        <end position="187"/>
    </location>
</feature>
<feature type="transmembrane region" description="Helical" evidence="8">
    <location>
        <begin position="305"/>
        <end position="323"/>
    </location>
</feature>
<keyword evidence="3" id="KW-0328">Glycosyltransferase</keyword>
<gene>
    <name evidence="10" type="ORF">QH73_0016270</name>
</gene>
<dbReference type="GO" id="GO:0016763">
    <property type="term" value="F:pentosyltransferase activity"/>
    <property type="evidence" value="ECO:0007669"/>
    <property type="project" value="TreeGrafter"/>
</dbReference>
<dbReference type="PANTHER" id="PTHR33908">
    <property type="entry name" value="MANNOSYLTRANSFERASE YKCB-RELATED"/>
    <property type="match status" value="1"/>
</dbReference>
<dbReference type="InterPro" id="IPR038731">
    <property type="entry name" value="RgtA/B/C-like"/>
</dbReference>
<evidence type="ECO:0000256" key="8">
    <source>
        <dbReference type="SAM" id="Phobius"/>
    </source>
</evidence>
<evidence type="ECO:0000256" key="2">
    <source>
        <dbReference type="ARBA" id="ARBA00022475"/>
    </source>
</evidence>